<comment type="subcellular location">
    <subcellularLocation>
        <location evidence="1">Cell membrane</location>
        <topology evidence="1">Multi-pass membrane protein</topology>
    </subcellularLocation>
</comment>
<dbReference type="RefSeq" id="WP_310547962.1">
    <property type="nucleotide sequence ID" value="NZ_JAVKGR010000004.1"/>
</dbReference>
<evidence type="ECO:0000259" key="12">
    <source>
        <dbReference type="SMART" id="SM00831"/>
    </source>
</evidence>
<keyword evidence="4" id="KW-0547">Nucleotide-binding</keyword>
<dbReference type="SUPFAM" id="SSF81660">
    <property type="entry name" value="Metal cation-transporting ATPase, ATP-binding domain N"/>
    <property type="match status" value="1"/>
</dbReference>
<evidence type="ECO:0000256" key="7">
    <source>
        <dbReference type="ARBA" id="ARBA00022989"/>
    </source>
</evidence>
<gene>
    <name evidence="13" type="ORF">RIL96_05230</name>
</gene>
<dbReference type="InterPro" id="IPR004014">
    <property type="entry name" value="ATPase_P-typ_cation-transptr_N"/>
</dbReference>
<feature type="domain" description="Cation-transporting P-type ATPase N-terminal" evidence="12">
    <location>
        <begin position="23"/>
        <end position="97"/>
    </location>
</feature>
<dbReference type="SUPFAM" id="SSF81665">
    <property type="entry name" value="Calcium ATPase, transmembrane domain M"/>
    <property type="match status" value="1"/>
</dbReference>
<dbReference type="SMART" id="SM00831">
    <property type="entry name" value="Cation_ATPase_N"/>
    <property type="match status" value="1"/>
</dbReference>
<evidence type="ECO:0000313" key="14">
    <source>
        <dbReference type="Proteomes" id="UP001251870"/>
    </source>
</evidence>
<feature type="transmembrane region" description="Helical" evidence="11">
    <location>
        <begin position="295"/>
        <end position="319"/>
    </location>
</feature>
<dbReference type="InterPro" id="IPR008250">
    <property type="entry name" value="ATPase_P-typ_transduc_dom_A_sf"/>
</dbReference>
<dbReference type="InterPro" id="IPR023299">
    <property type="entry name" value="ATPase_P-typ_cyto_dom_N"/>
</dbReference>
<dbReference type="SUPFAM" id="SSF81653">
    <property type="entry name" value="Calcium ATPase, transduction domain A"/>
    <property type="match status" value="1"/>
</dbReference>
<dbReference type="InterPro" id="IPR036412">
    <property type="entry name" value="HAD-like_sf"/>
</dbReference>
<evidence type="ECO:0000313" key="13">
    <source>
        <dbReference type="EMBL" id="MDR8018964.1"/>
    </source>
</evidence>
<dbReference type="Pfam" id="PF00690">
    <property type="entry name" value="Cation_ATPase_N"/>
    <property type="match status" value="1"/>
</dbReference>
<evidence type="ECO:0000256" key="8">
    <source>
        <dbReference type="ARBA" id="ARBA00023136"/>
    </source>
</evidence>
<feature type="transmembrane region" description="Helical" evidence="11">
    <location>
        <begin position="727"/>
        <end position="751"/>
    </location>
</feature>
<feature type="transmembrane region" description="Helical" evidence="11">
    <location>
        <begin position="76"/>
        <end position="95"/>
    </location>
</feature>
<protein>
    <submittedName>
        <fullName evidence="13">HAD-IC family P-type ATPase</fullName>
    </submittedName>
</protein>
<dbReference type="PRINTS" id="PR00120">
    <property type="entry name" value="HATPASE"/>
</dbReference>
<reference evidence="13 14" key="1">
    <citation type="submission" date="2023-09" db="EMBL/GenBank/DDBJ databases">
        <title>Description of three actinobacteria isolated from air of manufacturing shop in a pharmaceutical factory.</title>
        <authorList>
            <person name="Zhang D.-F."/>
        </authorList>
    </citation>
    <scope>NUCLEOTIDE SEQUENCE [LARGE SCALE GENOMIC DNA]</scope>
    <source>
        <strain evidence="13 14">LY-0111</strain>
    </source>
</reference>
<dbReference type="Pfam" id="PF00689">
    <property type="entry name" value="Cation_ATPase_C"/>
    <property type="match status" value="1"/>
</dbReference>
<evidence type="ECO:0000256" key="4">
    <source>
        <dbReference type="ARBA" id="ARBA00022741"/>
    </source>
</evidence>
<keyword evidence="8 11" id="KW-0472">Membrane</keyword>
<dbReference type="PANTHER" id="PTHR43294">
    <property type="entry name" value="SODIUM/POTASSIUM-TRANSPORTING ATPASE SUBUNIT ALPHA"/>
    <property type="match status" value="1"/>
</dbReference>
<dbReference type="SFLD" id="SFLDS00003">
    <property type="entry name" value="Haloacid_Dehalogenase"/>
    <property type="match status" value="1"/>
</dbReference>
<feature type="transmembrane region" description="Helical" evidence="11">
    <location>
        <begin position="830"/>
        <end position="848"/>
    </location>
</feature>
<dbReference type="PRINTS" id="PR00119">
    <property type="entry name" value="CATATPASE"/>
</dbReference>
<comment type="similarity">
    <text evidence="2">Belongs to the cation transport ATPase (P-type) (TC 3.A.3) family. Type IIA subfamily.</text>
</comment>
<organism evidence="13 14">
    <name type="scientific">Nesterenkonia aerolata</name>
    <dbReference type="NCBI Taxonomy" id="3074079"/>
    <lineage>
        <taxon>Bacteria</taxon>
        <taxon>Bacillati</taxon>
        <taxon>Actinomycetota</taxon>
        <taxon>Actinomycetes</taxon>
        <taxon>Micrococcales</taxon>
        <taxon>Micrococcaceae</taxon>
        <taxon>Nesterenkonia</taxon>
    </lineage>
</organism>
<evidence type="ECO:0000256" key="2">
    <source>
        <dbReference type="ARBA" id="ARBA00005675"/>
    </source>
</evidence>
<dbReference type="Pfam" id="PF13246">
    <property type="entry name" value="Cation_ATPase"/>
    <property type="match status" value="1"/>
</dbReference>
<keyword evidence="14" id="KW-1185">Reference proteome</keyword>
<feature type="transmembrane region" description="Helical" evidence="11">
    <location>
        <begin position="264"/>
        <end position="283"/>
    </location>
</feature>
<evidence type="ECO:0000256" key="3">
    <source>
        <dbReference type="ARBA" id="ARBA00022692"/>
    </source>
</evidence>
<dbReference type="Gene3D" id="3.40.1110.10">
    <property type="entry name" value="Calcium-transporting ATPase, cytoplasmic domain N"/>
    <property type="match status" value="1"/>
</dbReference>
<feature type="compositionally biased region" description="Polar residues" evidence="10">
    <location>
        <begin position="1"/>
        <end position="11"/>
    </location>
</feature>
<accession>A0ABU2DR35</accession>
<dbReference type="InterPro" id="IPR059000">
    <property type="entry name" value="ATPase_P-type_domA"/>
</dbReference>
<evidence type="ECO:0000256" key="5">
    <source>
        <dbReference type="ARBA" id="ARBA00022840"/>
    </source>
</evidence>
<keyword evidence="5" id="KW-0067">ATP-binding</keyword>
<dbReference type="SFLD" id="SFLDG00002">
    <property type="entry name" value="C1.7:_P-type_atpase_like"/>
    <property type="match status" value="1"/>
</dbReference>
<keyword evidence="6" id="KW-1278">Translocase</keyword>
<keyword evidence="7 11" id="KW-1133">Transmembrane helix</keyword>
<proteinExistence type="inferred from homology"/>
<feature type="transmembrane region" description="Helical" evidence="11">
    <location>
        <begin position="757"/>
        <end position="775"/>
    </location>
</feature>
<feature type="region of interest" description="Disordered" evidence="10">
    <location>
        <begin position="1"/>
        <end position="21"/>
    </location>
</feature>
<evidence type="ECO:0000256" key="10">
    <source>
        <dbReference type="SAM" id="MobiDB-lite"/>
    </source>
</evidence>
<dbReference type="InterPro" id="IPR001757">
    <property type="entry name" value="P_typ_ATPase"/>
</dbReference>
<dbReference type="PROSITE" id="PS00154">
    <property type="entry name" value="ATPASE_E1_E2"/>
    <property type="match status" value="1"/>
</dbReference>
<evidence type="ECO:0000256" key="6">
    <source>
        <dbReference type="ARBA" id="ARBA00022967"/>
    </source>
</evidence>
<dbReference type="Gene3D" id="1.20.1110.10">
    <property type="entry name" value="Calcium-transporting ATPase, transmembrane domain"/>
    <property type="match status" value="1"/>
</dbReference>
<dbReference type="SUPFAM" id="SSF56784">
    <property type="entry name" value="HAD-like"/>
    <property type="match status" value="1"/>
</dbReference>
<dbReference type="InterPro" id="IPR006068">
    <property type="entry name" value="ATPase_P-typ_cation-transptr_C"/>
</dbReference>
<comment type="caution">
    <text evidence="13">The sequence shown here is derived from an EMBL/GenBank/DDBJ whole genome shotgun (WGS) entry which is preliminary data.</text>
</comment>
<name>A0ABU2DR35_9MICC</name>
<dbReference type="Gene3D" id="3.40.50.1000">
    <property type="entry name" value="HAD superfamily/HAD-like"/>
    <property type="match status" value="1"/>
</dbReference>
<feature type="transmembrane region" description="Helical" evidence="11">
    <location>
        <begin position="101"/>
        <end position="117"/>
    </location>
</feature>
<dbReference type="Gene3D" id="2.70.150.10">
    <property type="entry name" value="Calcium-transporting ATPase, cytoplasmic transduction domain A"/>
    <property type="match status" value="1"/>
</dbReference>
<keyword evidence="3 11" id="KW-0812">Transmembrane</keyword>
<dbReference type="InterPro" id="IPR023298">
    <property type="entry name" value="ATPase_P-typ_TM_dom_sf"/>
</dbReference>
<feature type="transmembrane region" description="Helical" evidence="11">
    <location>
        <begin position="901"/>
        <end position="924"/>
    </location>
</feature>
<dbReference type="InterPro" id="IPR050510">
    <property type="entry name" value="Cation_transp_ATPase_P-type"/>
</dbReference>
<dbReference type="PANTHER" id="PTHR43294:SF20">
    <property type="entry name" value="P-TYPE ATPASE"/>
    <property type="match status" value="1"/>
</dbReference>
<dbReference type="InterPro" id="IPR023214">
    <property type="entry name" value="HAD_sf"/>
</dbReference>
<dbReference type="NCBIfam" id="TIGR01494">
    <property type="entry name" value="ATPase_P-type"/>
    <property type="match status" value="3"/>
</dbReference>
<dbReference type="Proteomes" id="UP001251870">
    <property type="component" value="Unassembled WGS sequence"/>
</dbReference>
<evidence type="ECO:0000256" key="1">
    <source>
        <dbReference type="ARBA" id="ARBA00004651"/>
    </source>
</evidence>
<dbReference type="InterPro" id="IPR018303">
    <property type="entry name" value="ATPase_P-typ_P_site"/>
</dbReference>
<dbReference type="EMBL" id="JAVKGR010000004">
    <property type="protein sequence ID" value="MDR8018964.1"/>
    <property type="molecule type" value="Genomic_DNA"/>
</dbReference>
<dbReference type="Pfam" id="PF00122">
    <property type="entry name" value="E1-E2_ATPase"/>
    <property type="match status" value="1"/>
</dbReference>
<feature type="transmembrane region" description="Helical" evidence="11">
    <location>
        <begin position="796"/>
        <end position="818"/>
    </location>
</feature>
<feature type="transmembrane region" description="Helical" evidence="11">
    <location>
        <begin position="868"/>
        <end position="886"/>
    </location>
</feature>
<evidence type="ECO:0000256" key="9">
    <source>
        <dbReference type="ARBA" id="ARBA00049360"/>
    </source>
</evidence>
<dbReference type="InterPro" id="IPR044492">
    <property type="entry name" value="P_typ_ATPase_HD_dom"/>
</dbReference>
<evidence type="ECO:0000256" key="11">
    <source>
        <dbReference type="SAM" id="Phobius"/>
    </source>
</evidence>
<sequence length="931" mass="99382">MTRTAETTSAQPHPPAGPAQLERAHSLAAEEVLSRLDVDAETGLSTAEATSRYQRLGPNRLPEPERDSAVLRFVRHFHDVLIYVLLGAAVLTAVLQHWADTIVILLVVVINALVGFLQEGRAEWALEGIRQMLSPTAEVRRDGAWASVDAEALVPGDIVRLSSGDRIPADLRLLQTADLAVEESALTGESVPAEKSSAAVEDDAGIGDRTSLAFSSTLLTSGTGLGVVVGTGEHTEIGRINTMMSEVETLETPLTRQIASFGKMLSLGVLVLTVVLVFIGWSVHGTPMAELLQAAAGFAVAAIPEGLPALITITLALGVQTMARRQAITRRLPAVQTLGSVTTICSDKTGTLTKNEMTAERVVVAEEEFEISGAGYAPEGEVTGEGAPVGLEHSGLRRFVEIMSLANDTDLVRGEAGWGISGEPTEGALKSLAGKLGYDDAEARRLATLPFNSENKLMAVTAEFTGADQSSAGQSSADQNSAEAVQHHRRVLVKGAPDRLLDRAATQLGPDGEPVALDRTHWERRIEALSADGLRVLAAAQRPAHSEDAEALSIESLGEELMFVGIVGIVDPPREEAIEAVRVCREAGIKVKMITGDHAGTATAIASQMGIDDGAGAVSGHQIEDADDDELRRLAQDHHVFARTSPEHKLRLVRALQSEGHVVAMTGDGVNDSPALRRADVGVAMGVKGTEVTKDSAEIVLADDNFTTIETAVEEGRRIYDNLRKALVFLLPTNGGQAAVVLVAVMLGWTLPLTPLQVLWVNMVTAVTLAFAFAFEPAENGIMRRQPRDPSRGIVGARHITQILVVSLMIAAVTVVVFRWRIDVGDDVETARTLATTVLVVCQVFYLFNVKSLEGVSLRPSVLFRNGVAWVMVAVLTVLQVAFIYAPPLHAAFDTTSLSLYYLWITVGAGAAVFLLTELLKLLLYPRHLAS</sequence>
<dbReference type="SFLD" id="SFLDF00027">
    <property type="entry name" value="p-type_atpase"/>
    <property type="match status" value="1"/>
</dbReference>
<comment type="catalytic activity">
    <reaction evidence="9">
        <text>ATP + H2O = ADP + phosphate + H(+)</text>
        <dbReference type="Rhea" id="RHEA:13065"/>
        <dbReference type="ChEBI" id="CHEBI:15377"/>
        <dbReference type="ChEBI" id="CHEBI:15378"/>
        <dbReference type="ChEBI" id="CHEBI:30616"/>
        <dbReference type="ChEBI" id="CHEBI:43474"/>
        <dbReference type="ChEBI" id="CHEBI:456216"/>
    </reaction>
</comment>